<evidence type="ECO:0000313" key="8">
    <source>
        <dbReference type="Proteomes" id="UP000265618"/>
    </source>
</evidence>
<evidence type="ECO:0000259" key="6">
    <source>
        <dbReference type="PROSITE" id="PS00125"/>
    </source>
</evidence>
<feature type="domain" description="Serine/threonine specific protein phosphatases" evidence="6">
    <location>
        <begin position="210"/>
        <end position="215"/>
    </location>
</feature>
<keyword evidence="3" id="KW-0464">Manganese</keyword>
<sequence length="587" mass="64233">MGNSFSRCPFTTEQLAAREAKFFAKPKLPPRPSDEEIAALRQELATGDFLGVIDRRMDMLYVTSSVGSSKESLPTVMMKPVIHAPLVESILRVGTYLLSQEPNVVRVTSPEHTGKLHTSIRRRLSTTSVPMIDFADLPAPGPLPGTVIVGDTHGTYEAVRQILRREGLPKEGKRTYVFNGDYVDRGSFSTEVYIVILALKVMTPNCVYMLRGNHETKEIAESYTFLQELRYKYDLETGSRLFDMFVESFRWLSLVAVIDKAVCVLHGGLSGRPGCDLAMIDRMNRCRDPEKTPGRRIEFFDPLQDILWSDPAHRGPTRFNLLRGASVLFNSDTVEEFLAKDDLSILIRSHSCVPNGFEESHKGLTYTLFSVPSYQDVSPAAYVTMVRPPAPKASSKSTPVPPIPTASAETDTPDVGEPADASQEAPVPSPDAPPSYMPIGVVQHFACIPNVAIVNQPCVVMAITGMLVQPPQEAVDRYASEEDEIFSLSMSQADLLAELDMAMGTEGADDISSQIRGDESSPASPGDGGYEFGCAKGDGGLMDGIVEEDPHQDEVVETDIEDEPVSSVVSEAMEAITERVESMSIKA</sequence>
<evidence type="ECO:0000256" key="2">
    <source>
        <dbReference type="ARBA" id="ARBA00022723"/>
    </source>
</evidence>
<keyword evidence="4" id="KW-0378">Hydrolase</keyword>
<dbReference type="InterPro" id="IPR004843">
    <property type="entry name" value="Calcineurin-like_PHP"/>
</dbReference>
<name>A0A9K3CMY4_9EUKA</name>
<gene>
    <name evidence="7" type="ORF">KIPB_000724</name>
</gene>
<dbReference type="InterPro" id="IPR029052">
    <property type="entry name" value="Metallo-depent_PP-like"/>
</dbReference>
<evidence type="ECO:0000256" key="3">
    <source>
        <dbReference type="ARBA" id="ARBA00023211"/>
    </source>
</evidence>
<dbReference type="GO" id="GO:0004722">
    <property type="term" value="F:protein serine/threonine phosphatase activity"/>
    <property type="evidence" value="ECO:0007669"/>
    <property type="project" value="UniProtKB-EC"/>
</dbReference>
<dbReference type="InterPro" id="IPR006186">
    <property type="entry name" value="Ser/Thr-sp_prot-phosphatase"/>
</dbReference>
<dbReference type="SMART" id="SM00156">
    <property type="entry name" value="PP2Ac"/>
    <property type="match status" value="1"/>
</dbReference>
<comment type="similarity">
    <text evidence="4">Belongs to the PPP phosphatase family.</text>
</comment>
<dbReference type="PANTHER" id="PTHR45668">
    <property type="entry name" value="SERINE/THREONINE-PROTEIN PHOSPHATASE 5-RELATED"/>
    <property type="match status" value="1"/>
</dbReference>
<dbReference type="PANTHER" id="PTHR45668:SF5">
    <property type="entry name" value="SERINE_THREONINE-PROTEIN PHOSPHATASE 5"/>
    <property type="match status" value="1"/>
</dbReference>
<keyword evidence="8" id="KW-1185">Reference proteome</keyword>
<comment type="catalytic activity">
    <reaction evidence="4">
        <text>O-phospho-L-threonyl-[protein] + H2O = L-threonyl-[protein] + phosphate</text>
        <dbReference type="Rhea" id="RHEA:47004"/>
        <dbReference type="Rhea" id="RHEA-COMP:11060"/>
        <dbReference type="Rhea" id="RHEA-COMP:11605"/>
        <dbReference type="ChEBI" id="CHEBI:15377"/>
        <dbReference type="ChEBI" id="CHEBI:30013"/>
        <dbReference type="ChEBI" id="CHEBI:43474"/>
        <dbReference type="ChEBI" id="CHEBI:61977"/>
        <dbReference type="EC" id="3.1.3.16"/>
    </reaction>
</comment>
<dbReference type="OrthoDB" id="445564at2759"/>
<dbReference type="SUPFAM" id="SSF56300">
    <property type="entry name" value="Metallo-dependent phosphatases"/>
    <property type="match status" value="1"/>
</dbReference>
<evidence type="ECO:0000313" key="7">
    <source>
        <dbReference type="EMBL" id="GIQ80004.1"/>
    </source>
</evidence>
<evidence type="ECO:0000256" key="1">
    <source>
        <dbReference type="ARBA" id="ARBA00001936"/>
    </source>
</evidence>
<dbReference type="Pfam" id="PF00149">
    <property type="entry name" value="Metallophos"/>
    <property type="match status" value="1"/>
</dbReference>
<dbReference type="Proteomes" id="UP000265618">
    <property type="component" value="Unassembled WGS sequence"/>
</dbReference>
<dbReference type="Gene3D" id="3.60.21.10">
    <property type="match status" value="1"/>
</dbReference>
<dbReference type="PROSITE" id="PS00125">
    <property type="entry name" value="SER_THR_PHOSPHATASE"/>
    <property type="match status" value="1"/>
</dbReference>
<dbReference type="EC" id="3.1.3.16" evidence="4"/>
<dbReference type="InterPro" id="IPR051134">
    <property type="entry name" value="PPP_phosphatase"/>
</dbReference>
<feature type="region of interest" description="Disordered" evidence="5">
    <location>
        <begin position="508"/>
        <end position="528"/>
    </location>
</feature>
<comment type="caution">
    <text evidence="7">The sequence shown here is derived from an EMBL/GenBank/DDBJ whole genome shotgun (WGS) entry which is preliminary data.</text>
</comment>
<evidence type="ECO:0000256" key="4">
    <source>
        <dbReference type="RuleBase" id="RU004273"/>
    </source>
</evidence>
<accession>A0A9K3CMY4</accession>
<protein>
    <recommendedName>
        <fullName evidence="4">Serine/threonine-protein phosphatase</fullName>
        <ecNumber evidence="4">3.1.3.16</ecNumber>
    </recommendedName>
</protein>
<keyword evidence="2" id="KW-0479">Metal-binding</keyword>
<reference evidence="7 8" key="1">
    <citation type="journal article" date="2018" name="PLoS ONE">
        <title>The draft genome of Kipferlia bialata reveals reductive genome evolution in fornicate parasites.</title>
        <authorList>
            <person name="Tanifuji G."/>
            <person name="Takabayashi S."/>
            <person name="Kume K."/>
            <person name="Takagi M."/>
            <person name="Nakayama T."/>
            <person name="Kamikawa R."/>
            <person name="Inagaki Y."/>
            <person name="Hashimoto T."/>
        </authorList>
    </citation>
    <scope>NUCLEOTIDE SEQUENCE [LARGE SCALE GENOMIC DNA]</scope>
    <source>
        <strain evidence="7">NY0173</strain>
    </source>
</reference>
<proteinExistence type="inferred from homology"/>
<dbReference type="GO" id="GO:0046872">
    <property type="term" value="F:metal ion binding"/>
    <property type="evidence" value="ECO:0007669"/>
    <property type="project" value="UniProtKB-KW"/>
</dbReference>
<comment type="cofactor">
    <cofactor evidence="1">
        <name>Mn(2+)</name>
        <dbReference type="ChEBI" id="CHEBI:29035"/>
    </cofactor>
</comment>
<organism evidence="7 8">
    <name type="scientific">Kipferlia bialata</name>
    <dbReference type="NCBI Taxonomy" id="797122"/>
    <lineage>
        <taxon>Eukaryota</taxon>
        <taxon>Metamonada</taxon>
        <taxon>Carpediemonas-like organisms</taxon>
        <taxon>Kipferlia</taxon>
    </lineage>
</organism>
<dbReference type="PRINTS" id="PR00114">
    <property type="entry name" value="STPHPHTASE"/>
</dbReference>
<feature type="region of interest" description="Disordered" evidence="5">
    <location>
        <begin position="388"/>
        <end position="433"/>
    </location>
</feature>
<dbReference type="EMBL" id="BDIP01000089">
    <property type="protein sequence ID" value="GIQ80004.1"/>
    <property type="molecule type" value="Genomic_DNA"/>
</dbReference>
<dbReference type="AlphaFoldDB" id="A0A9K3CMY4"/>
<evidence type="ECO:0000256" key="5">
    <source>
        <dbReference type="SAM" id="MobiDB-lite"/>
    </source>
</evidence>